<dbReference type="SUPFAM" id="SSF52540">
    <property type="entry name" value="P-loop containing nucleoside triphosphate hydrolases"/>
    <property type="match status" value="1"/>
</dbReference>
<dbReference type="InterPro" id="IPR000863">
    <property type="entry name" value="Sulfotransferase_dom"/>
</dbReference>
<gene>
    <name evidence="3" type="ORF">Dsin_000353</name>
</gene>
<reference evidence="3" key="1">
    <citation type="journal article" date="2023" name="Plant J.">
        <title>Genome sequences and population genomics provide insights into the demographic history, inbreeding, and mutation load of two 'living fossil' tree species of Dipteronia.</title>
        <authorList>
            <person name="Feng Y."/>
            <person name="Comes H.P."/>
            <person name="Chen J."/>
            <person name="Zhu S."/>
            <person name="Lu R."/>
            <person name="Zhang X."/>
            <person name="Li P."/>
            <person name="Qiu J."/>
            <person name="Olsen K.M."/>
            <person name="Qiu Y."/>
        </authorList>
    </citation>
    <scope>NUCLEOTIDE SEQUENCE</scope>
    <source>
        <strain evidence="3">NBL</strain>
    </source>
</reference>
<sequence>NTLYLSGIQTHTGLQNKNFFRKGKVGDWTNYLNPSMSERFQKLMEEKLGESGLMSTFSQSSEVRKETE</sequence>
<evidence type="ECO:0000256" key="1">
    <source>
        <dbReference type="RuleBase" id="RU361155"/>
    </source>
</evidence>
<evidence type="ECO:0000313" key="4">
    <source>
        <dbReference type="Proteomes" id="UP001281410"/>
    </source>
</evidence>
<protein>
    <recommendedName>
        <fullName evidence="1">Sulfotransferase</fullName>
        <ecNumber evidence="1">2.8.2.-</ecNumber>
    </recommendedName>
</protein>
<dbReference type="EC" id="2.8.2.-" evidence="1"/>
<dbReference type="GO" id="GO:0008146">
    <property type="term" value="F:sulfotransferase activity"/>
    <property type="evidence" value="ECO:0007669"/>
    <property type="project" value="InterPro"/>
</dbReference>
<feature type="non-terminal residue" evidence="3">
    <location>
        <position position="1"/>
    </location>
</feature>
<organism evidence="3 4">
    <name type="scientific">Dipteronia sinensis</name>
    <dbReference type="NCBI Taxonomy" id="43782"/>
    <lineage>
        <taxon>Eukaryota</taxon>
        <taxon>Viridiplantae</taxon>
        <taxon>Streptophyta</taxon>
        <taxon>Embryophyta</taxon>
        <taxon>Tracheophyta</taxon>
        <taxon>Spermatophyta</taxon>
        <taxon>Magnoliopsida</taxon>
        <taxon>eudicotyledons</taxon>
        <taxon>Gunneridae</taxon>
        <taxon>Pentapetalae</taxon>
        <taxon>rosids</taxon>
        <taxon>malvids</taxon>
        <taxon>Sapindales</taxon>
        <taxon>Sapindaceae</taxon>
        <taxon>Hippocastanoideae</taxon>
        <taxon>Acereae</taxon>
        <taxon>Dipteronia</taxon>
    </lineage>
</organism>
<evidence type="ECO:0000313" key="3">
    <source>
        <dbReference type="EMBL" id="KAK3228472.1"/>
    </source>
</evidence>
<dbReference type="EMBL" id="JANJYJ010000001">
    <property type="protein sequence ID" value="KAK3228472.1"/>
    <property type="molecule type" value="Genomic_DNA"/>
</dbReference>
<keyword evidence="1" id="KW-0808">Transferase</keyword>
<name>A0AAE0EHY9_9ROSI</name>
<dbReference type="Pfam" id="PF00685">
    <property type="entry name" value="Sulfotransfer_1"/>
    <property type="match status" value="1"/>
</dbReference>
<dbReference type="Gene3D" id="3.40.50.300">
    <property type="entry name" value="P-loop containing nucleotide triphosphate hydrolases"/>
    <property type="match status" value="1"/>
</dbReference>
<comment type="caution">
    <text evidence="3">The sequence shown here is derived from an EMBL/GenBank/DDBJ whole genome shotgun (WGS) entry which is preliminary data.</text>
</comment>
<dbReference type="AlphaFoldDB" id="A0AAE0EHY9"/>
<accession>A0AAE0EHY9</accession>
<dbReference type="Proteomes" id="UP001281410">
    <property type="component" value="Unassembled WGS sequence"/>
</dbReference>
<dbReference type="InterPro" id="IPR027417">
    <property type="entry name" value="P-loop_NTPase"/>
</dbReference>
<proteinExistence type="inferred from homology"/>
<feature type="domain" description="Sulfotransferase" evidence="2">
    <location>
        <begin position="10"/>
        <end position="52"/>
    </location>
</feature>
<keyword evidence="4" id="KW-1185">Reference proteome</keyword>
<evidence type="ECO:0000259" key="2">
    <source>
        <dbReference type="Pfam" id="PF00685"/>
    </source>
</evidence>
<comment type="similarity">
    <text evidence="1">Belongs to the sulfotransferase 1 family.</text>
</comment>